<reference evidence="1 2" key="1">
    <citation type="submission" date="2019-01" db="EMBL/GenBank/DDBJ databases">
        <title>Litorilituus lipolytica sp. nov., isolated from intertidal sand of the Yellow Sea in China.</title>
        <authorList>
            <person name="Liu A."/>
        </authorList>
    </citation>
    <scope>NUCLEOTIDE SEQUENCE [LARGE SCALE GENOMIC DNA]</scope>
    <source>
        <strain evidence="1 2">RZ04</strain>
    </source>
</reference>
<dbReference type="InterPro" id="IPR007554">
    <property type="entry name" value="Glycerophosphate_synth"/>
</dbReference>
<dbReference type="Gene3D" id="3.40.50.12580">
    <property type="match status" value="1"/>
</dbReference>
<dbReference type="AlphaFoldDB" id="A0A502L911"/>
<dbReference type="GO" id="GO:0016020">
    <property type="term" value="C:membrane"/>
    <property type="evidence" value="ECO:0007669"/>
    <property type="project" value="InterPro"/>
</dbReference>
<dbReference type="Proteomes" id="UP000315303">
    <property type="component" value="Unassembled WGS sequence"/>
</dbReference>
<keyword evidence="1" id="KW-0808">Transferase</keyword>
<evidence type="ECO:0000313" key="2">
    <source>
        <dbReference type="Proteomes" id="UP000315303"/>
    </source>
</evidence>
<sequence length="351" mass="40559">MKNYLFYLSENYSFKILRPLQAEILKRGDQVKWFVEGNNVNTHYFKDNEETLNSVEEVKAYNPVAVFLPGNLAPAFIPGIKISLFHGFIGGKQRQKDGENYFFIIRDCFDLYCTHGPSSTTHFKKLAKKHKYFDVVETGFCQMDPYYNEALKSGSEITEKITGKPIVLFSSTFSPRITQAPALLKTIERLSKDSPWQWWVTFHPKMAQNIVDDYKAIQHENLTFIETDNLIPYMEKADIMLADFSSMITDFILLNKPVVTFRNPDGLEHLINVDDENEIESAISEALTHPKALMEKITQFSQVTHPYNDGKSSARVIDAVEDKLNTPNTHRKPLNLLRNLKLRKKLKYWGF</sequence>
<dbReference type="InterPro" id="IPR043148">
    <property type="entry name" value="TagF_C"/>
</dbReference>
<dbReference type="InterPro" id="IPR016886">
    <property type="entry name" value="UCP028458_glyceroPtfrase"/>
</dbReference>
<dbReference type="EMBL" id="SAWY01000003">
    <property type="protein sequence ID" value="TPH18583.1"/>
    <property type="molecule type" value="Genomic_DNA"/>
</dbReference>
<proteinExistence type="predicted"/>
<dbReference type="GO" id="GO:0047355">
    <property type="term" value="F:CDP-glycerol glycerophosphotransferase activity"/>
    <property type="evidence" value="ECO:0007669"/>
    <property type="project" value="InterPro"/>
</dbReference>
<evidence type="ECO:0000313" key="1">
    <source>
        <dbReference type="EMBL" id="TPH18583.1"/>
    </source>
</evidence>
<dbReference type="PIRSF" id="PIRSF028458">
    <property type="entry name" value="UCP028458_glyceroPtfrase"/>
    <property type="match status" value="1"/>
</dbReference>
<dbReference type="SUPFAM" id="SSF53756">
    <property type="entry name" value="UDP-Glycosyltransferase/glycogen phosphorylase"/>
    <property type="match status" value="1"/>
</dbReference>
<dbReference type="Pfam" id="PF04464">
    <property type="entry name" value="Glyphos_transf"/>
    <property type="match status" value="1"/>
</dbReference>
<protein>
    <submittedName>
        <fullName evidence="1">CDP-glycerol--glycerophosphate glycerophosphotransferase</fullName>
    </submittedName>
</protein>
<organism evidence="1 2">
    <name type="scientific">Litorilituus lipolyticus</name>
    <dbReference type="NCBI Taxonomy" id="2491017"/>
    <lineage>
        <taxon>Bacteria</taxon>
        <taxon>Pseudomonadati</taxon>
        <taxon>Pseudomonadota</taxon>
        <taxon>Gammaproteobacteria</taxon>
        <taxon>Alteromonadales</taxon>
        <taxon>Colwelliaceae</taxon>
        <taxon>Litorilituus</taxon>
    </lineage>
</organism>
<accession>A0A502L911</accession>
<dbReference type="RefSeq" id="WP_140601412.1">
    <property type="nucleotide sequence ID" value="NZ_SAWY01000003.1"/>
</dbReference>
<gene>
    <name evidence="1" type="ORF">EPA86_02190</name>
</gene>
<comment type="caution">
    <text evidence="1">The sequence shown here is derived from an EMBL/GenBank/DDBJ whole genome shotgun (WGS) entry which is preliminary data.</text>
</comment>
<keyword evidence="2" id="KW-1185">Reference proteome</keyword>
<name>A0A502L911_9GAMM</name>
<dbReference type="OrthoDB" id="6212418at2"/>